<gene>
    <name evidence="2" type="primary">yidD</name>
    <name evidence="2" type="ORF">IAB38_03285</name>
</gene>
<sequence length="78" mass="9063">MKKILISLIHLYQKMPLTSHGACHFYPTCSNYTIEAIEEYGSIKGLFLGFKRILRCHPGARFGYDPVIREEKKNEKKC</sequence>
<dbReference type="AlphaFoldDB" id="A0A9D1DU31"/>
<dbReference type="PANTHER" id="PTHR33383">
    <property type="entry name" value="MEMBRANE PROTEIN INSERTION EFFICIENCY FACTOR-RELATED"/>
    <property type="match status" value="1"/>
</dbReference>
<accession>A0A9D1DU31</accession>
<evidence type="ECO:0000313" key="3">
    <source>
        <dbReference type="Proteomes" id="UP000824232"/>
    </source>
</evidence>
<comment type="function">
    <text evidence="1">Could be involved in insertion of integral membrane proteins into the membrane.</text>
</comment>
<evidence type="ECO:0000313" key="2">
    <source>
        <dbReference type="EMBL" id="HIR59052.1"/>
    </source>
</evidence>
<dbReference type="NCBIfam" id="TIGR00278">
    <property type="entry name" value="membrane protein insertion efficiency factor YidD"/>
    <property type="match status" value="1"/>
</dbReference>
<comment type="caution">
    <text evidence="2">The sequence shown here is derived from an EMBL/GenBank/DDBJ whole genome shotgun (WGS) entry which is preliminary data.</text>
</comment>
<reference evidence="2" key="1">
    <citation type="submission" date="2020-10" db="EMBL/GenBank/DDBJ databases">
        <authorList>
            <person name="Gilroy R."/>
        </authorList>
    </citation>
    <scope>NUCLEOTIDE SEQUENCE</scope>
    <source>
        <strain evidence="2">CHK184-20233</strain>
    </source>
</reference>
<dbReference type="SMART" id="SM01234">
    <property type="entry name" value="Haemolytic"/>
    <property type="match status" value="1"/>
</dbReference>
<dbReference type="InterPro" id="IPR002696">
    <property type="entry name" value="Membr_insert_effic_factor_YidD"/>
</dbReference>
<proteinExistence type="inferred from homology"/>
<keyword evidence="1" id="KW-1003">Cell membrane</keyword>
<reference evidence="2" key="2">
    <citation type="journal article" date="2021" name="PeerJ">
        <title>Extensive microbial diversity within the chicken gut microbiome revealed by metagenomics and culture.</title>
        <authorList>
            <person name="Gilroy R."/>
            <person name="Ravi A."/>
            <person name="Getino M."/>
            <person name="Pursley I."/>
            <person name="Horton D.L."/>
            <person name="Alikhan N.F."/>
            <person name="Baker D."/>
            <person name="Gharbi K."/>
            <person name="Hall N."/>
            <person name="Watson M."/>
            <person name="Adriaenssens E.M."/>
            <person name="Foster-Nyarko E."/>
            <person name="Jarju S."/>
            <person name="Secka A."/>
            <person name="Antonio M."/>
            <person name="Oren A."/>
            <person name="Chaudhuri R.R."/>
            <person name="La Ragione R."/>
            <person name="Hildebrand F."/>
            <person name="Pallen M.J."/>
        </authorList>
    </citation>
    <scope>NUCLEOTIDE SEQUENCE</scope>
    <source>
        <strain evidence="2">CHK184-20233</strain>
    </source>
</reference>
<organism evidence="2 3">
    <name type="scientific">Candidatus Onthousia excrementipullorum</name>
    <dbReference type="NCBI Taxonomy" id="2840884"/>
    <lineage>
        <taxon>Bacteria</taxon>
        <taxon>Bacillati</taxon>
        <taxon>Bacillota</taxon>
        <taxon>Bacilli</taxon>
        <taxon>Candidatus Onthousia</taxon>
    </lineage>
</organism>
<dbReference type="Pfam" id="PF01809">
    <property type="entry name" value="YidD"/>
    <property type="match status" value="1"/>
</dbReference>
<protein>
    <recommendedName>
        <fullName evidence="1">Putative membrane protein insertion efficiency factor</fullName>
    </recommendedName>
</protein>
<dbReference type="Proteomes" id="UP000824232">
    <property type="component" value="Unassembled WGS sequence"/>
</dbReference>
<dbReference type="EMBL" id="DVHC01000033">
    <property type="protein sequence ID" value="HIR59052.1"/>
    <property type="molecule type" value="Genomic_DNA"/>
</dbReference>
<comment type="similarity">
    <text evidence="1">Belongs to the UPF0161 family.</text>
</comment>
<evidence type="ECO:0000256" key="1">
    <source>
        <dbReference type="HAMAP-Rule" id="MF_00386"/>
    </source>
</evidence>
<dbReference type="GO" id="GO:0005886">
    <property type="term" value="C:plasma membrane"/>
    <property type="evidence" value="ECO:0007669"/>
    <property type="project" value="UniProtKB-SubCell"/>
</dbReference>
<name>A0A9D1DU31_9FIRM</name>
<comment type="subcellular location">
    <subcellularLocation>
        <location evidence="1">Cell membrane</location>
        <topology evidence="1">Peripheral membrane protein</topology>
        <orientation evidence="1">Cytoplasmic side</orientation>
    </subcellularLocation>
</comment>
<dbReference type="HAMAP" id="MF_00386">
    <property type="entry name" value="UPF0161_YidD"/>
    <property type="match status" value="1"/>
</dbReference>
<dbReference type="PANTHER" id="PTHR33383:SF1">
    <property type="entry name" value="MEMBRANE PROTEIN INSERTION EFFICIENCY FACTOR-RELATED"/>
    <property type="match status" value="1"/>
</dbReference>
<keyword evidence="1" id="KW-0472">Membrane</keyword>